<dbReference type="InterPro" id="IPR005232">
    <property type="entry name" value="LarE"/>
</dbReference>
<dbReference type="GO" id="GO:0004066">
    <property type="term" value="F:asparagine synthase (glutamine-hydrolyzing) activity"/>
    <property type="evidence" value="ECO:0007669"/>
    <property type="project" value="InterPro"/>
</dbReference>
<proteinExistence type="predicted"/>
<dbReference type="CDD" id="cd01990">
    <property type="entry name" value="LarE-like"/>
    <property type="match status" value="1"/>
</dbReference>
<dbReference type="Gene3D" id="3.40.50.620">
    <property type="entry name" value="HUPs"/>
    <property type="match status" value="1"/>
</dbReference>
<dbReference type="PIRSF" id="PIRSF006661">
    <property type="entry name" value="PP-lp_UCP006661"/>
    <property type="match status" value="1"/>
</dbReference>
<dbReference type="Pfam" id="PF00733">
    <property type="entry name" value="Asn_synthase"/>
    <property type="match status" value="1"/>
</dbReference>
<evidence type="ECO:0000259" key="2">
    <source>
        <dbReference type="Pfam" id="PF00733"/>
    </source>
</evidence>
<dbReference type="KEGG" id="ccos:Pan44_44050"/>
<dbReference type="PANTHER" id="PTHR43169:SF2">
    <property type="entry name" value="NAD_GMP SYNTHASE DOMAIN-CONTAINING PROTEIN"/>
    <property type="match status" value="1"/>
</dbReference>
<sequence>MALTNDIDDTNTAEALAGRLLTAIRPFRRAAVAFSGGVDSAVVAAAAARECEVAVAVTAVSASLATGELEEARRVAAMIGIPHKVVHTDEFSRPGYQQNAGNRCYFCKTELYERLESLAPDLGVGVLLNGTNLDDLGDHRPGLVAASEHAVRSPLVDAGLRKADVRTIAKLWNVPIWNKPASPCLSSRIAYGVEATPERVKRIDAAELFLKSLLAGRVLRVRCEAGDLARIELPLENLSLLANETVRTQVAARLKELGFRRVTVDLEGFRSGSLNDQLPIIELATPSSGLAGA</sequence>
<feature type="active site" description="Nucleophile and sulfur donor" evidence="1">
    <location>
        <position position="184"/>
    </location>
</feature>
<gene>
    <name evidence="3" type="ORF">Pan44_44050</name>
</gene>
<evidence type="ECO:0000256" key="1">
    <source>
        <dbReference type="PIRSR" id="PIRSR006661-1"/>
    </source>
</evidence>
<reference evidence="3 4" key="1">
    <citation type="submission" date="2019-02" db="EMBL/GenBank/DDBJ databases">
        <title>Deep-cultivation of Planctomycetes and their phenomic and genomic characterization uncovers novel biology.</title>
        <authorList>
            <person name="Wiegand S."/>
            <person name="Jogler M."/>
            <person name="Boedeker C."/>
            <person name="Pinto D."/>
            <person name="Vollmers J."/>
            <person name="Rivas-Marin E."/>
            <person name="Kohn T."/>
            <person name="Peeters S.H."/>
            <person name="Heuer A."/>
            <person name="Rast P."/>
            <person name="Oberbeckmann S."/>
            <person name="Bunk B."/>
            <person name="Jeske O."/>
            <person name="Meyerdierks A."/>
            <person name="Storesund J.E."/>
            <person name="Kallscheuer N."/>
            <person name="Luecker S."/>
            <person name="Lage O.M."/>
            <person name="Pohl T."/>
            <person name="Merkel B.J."/>
            <person name="Hornburger P."/>
            <person name="Mueller R.-W."/>
            <person name="Bruemmer F."/>
            <person name="Labrenz M."/>
            <person name="Spormann A.M."/>
            <person name="Op den Camp H."/>
            <person name="Overmann J."/>
            <person name="Amann R."/>
            <person name="Jetten M.S.M."/>
            <person name="Mascher T."/>
            <person name="Medema M.H."/>
            <person name="Devos D.P."/>
            <person name="Kaster A.-K."/>
            <person name="Ovreas L."/>
            <person name="Rohde M."/>
            <person name="Galperin M.Y."/>
            <person name="Jogler C."/>
        </authorList>
    </citation>
    <scope>NUCLEOTIDE SEQUENCE [LARGE SCALE GENOMIC DNA]</scope>
    <source>
        <strain evidence="3 4">Pan44</strain>
    </source>
</reference>
<dbReference type="Proteomes" id="UP000315700">
    <property type="component" value="Chromosome"/>
</dbReference>
<feature type="domain" description="Asparagine synthetase" evidence="2">
    <location>
        <begin position="28"/>
        <end position="88"/>
    </location>
</feature>
<accession>A0A517SJQ4</accession>
<organism evidence="3 4">
    <name type="scientific">Caulifigura coniformis</name>
    <dbReference type="NCBI Taxonomy" id="2527983"/>
    <lineage>
        <taxon>Bacteria</taxon>
        <taxon>Pseudomonadati</taxon>
        <taxon>Planctomycetota</taxon>
        <taxon>Planctomycetia</taxon>
        <taxon>Planctomycetales</taxon>
        <taxon>Planctomycetaceae</taxon>
        <taxon>Caulifigura</taxon>
    </lineage>
</organism>
<dbReference type="GO" id="GO:0016783">
    <property type="term" value="F:sulfurtransferase activity"/>
    <property type="evidence" value="ECO:0007669"/>
    <property type="project" value="InterPro"/>
</dbReference>
<protein>
    <submittedName>
        <fullName evidence="3">tRNA-specific 2-thiouridylase MnmA</fullName>
    </submittedName>
</protein>
<evidence type="ECO:0000313" key="3">
    <source>
        <dbReference type="EMBL" id="QDT56352.1"/>
    </source>
</evidence>
<dbReference type="OrthoDB" id="9776919at2"/>
<dbReference type="PANTHER" id="PTHR43169">
    <property type="entry name" value="EXSB FAMILY PROTEIN"/>
    <property type="match status" value="1"/>
</dbReference>
<dbReference type="AlphaFoldDB" id="A0A517SJQ4"/>
<dbReference type="InParanoid" id="A0A517SJQ4"/>
<dbReference type="InterPro" id="IPR052188">
    <property type="entry name" value="Ni-pincer_cofactor_biosynth"/>
</dbReference>
<dbReference type="RefSeq" id="WP_145033726.1">
    <property type="nucleotide sequence ID" value="NZ_CP036271.1"/>
</dbReference>
<evidence type="ECO:0000313" key="4">
    <source>
        <dbReference type="Proteomes" id="UP000315700"/>
    </source>
</evidence>
<dbReference type="NCBIfam" id="TIGR00268">
    <property type="entry name" value="ATP-dependent sacrificial sulfur transferase LarE"/>
    <property type="match status" value="1"/>
</dbReference>
<dbReference type="SUPFAM" id="SSF52402">
    <property type="entry name" value="Adenine nucleotide alpha hydrolases-like"/>
    <property type="match status" value="1"/>
</dbReference>
<dbReference type="EMBL" id="CP036271">
    <property type="protein sequence ID" value="QDT56352.1"/>
    <property type="molecule type" value="Genomic_DNA"/>
</dbReference>
<dbReference type="GO" id="GO:0006529">
    <property type="term" value="P:asparagine biosynthetic process"/>
    <property type="evidence" value="ECO:0007669"/>
    <property type="project" value="InterPro"/>
</dbReference>
<keyword evidence="4" id="KW-1185">Reference proteome</keyword>
<dbReference type="InterPro" id="IPR001962">
    <property type="entry name" value="Asn_synthase"/>
</dbReference>
<dbReference type="InterPro" id="IPR014729">
    <property type="entry name" value="Rossmann-like_a/b/a_fold"/>
</dbReference>
<name>A0A517SJQ4_9PLAN</name>